<reference evidence="6" key="1">
    <citation type="journal article" date="2015" name="Nature">
        <title>Complex archaea that bridge the gap between prokaryotes and eukaryotes.</title>
        <authorList>
            <person name="Spang A."/>
            <person name="Saw J.H."/>
            <person name="Jorgensen S.L."/>
            <person name="Zaremba-Niedzwiedzka K."/>
            <person name="Martijn J."/>
            <person name="Lind A.E."/>
            <person name="van Eijk R."/>
            <person name="Schleper C."/>
            <person name="Guy L."/>
            <person name="Ettema T.J."/>
        </authorList>
    </citation>
    <scope>NUCLEOTIDE SEQUENCE</scope>
</reference>
<evidence type="ECO:0000256" key="2">
    <source>
        <dbReference type="ARBA" id="ARBA00007653"/>
    </source>
</evidence>
<dbReference type="PANTHER" id="PTHR11806:SF0">
    <property type="entry name" value="PROTEIN MTO1 HOMOLOG, MITOCHONDRIAL"/>
    <property type="match status" value="1"/>
</dbReference>
<dbReference type="InterPro" id="IPR026904">
    <property type="entry name" value="MnmG_C"/>
</dbReference>
<comment type="similarity">
    <text evidence="2">Belongs to the MnmG family.</text>
</comment>
<evidence type="ECO:0000259" key="5">
    <source>
        <dbReference type="SMART" id="SM01228"/>
    </source>
</evidence>
<evidence type="ECO:0000256" key="4">
    <source>
        <dbReference type="ARBA" id="ARBA00022827"/>
    </source>
</evidence>
<evidence type="ECO:0000256" key="1">
    <source>
        <dbReference type="ARBA" id="ARBA00001974"/>
    </source>
</evidence>
<dbReference type="Pfam" id="PF01134">
    <property type="entry name" value="GIDA"/>
    <property type="match status" value="1"/>
</dbReference>
<dbReference type="SMART" id="SM01228">
    <property type="entry name" value="GIDA_assoc_3"/>
    <property type="match status" value="1"/>
</dbReference>
<dbReference type="InterPro" id="IPR047001">
    <property type="entry name" value="MnmG_C_subdom"/>
</dbReference>
<comment type="caution">
    <text evidence="6">The sequence shown here is derived from an EMBL/GenBank/DDBJ whole genome shotgun (WGS) entry which is preliminary data.</text>
</comment>
<keyword evidence="3" id="KW-0285">Flavoprotein</keyword>
<sequence length="572" mass="63688">MVNGKNKKQTYDVIVVGGGHAGCEAASAAARMGAQTLMVTTSLDTIGLLACSPSFGGPGRGHLLREIDSLGALMPFVIDRTAIHFRHSGKDSPKWAPFAICDRLHYHRLLKNEIENIKNLTITQDTVADISKNKKSWNLLSVAGQRFTAKTLVIAAGTFLKGRTKQNNASQKAGRNNEVSADALAKSLKGLGLKLGAFRTGTSPTAIIPETGFKEFDKQFFEKKPRHCSFVKPEKEPEQTETFKTFTGSKLLILLKDQQADKERGPRYCPSLIDKLQRFPEKKRHPVFIQPEGLDRREWFLNGLSMDLDNEIQQQIVGLVAGLEGAKIVRYGYSVSYYFLRESQLFETMECRENEGLFFAGQVTGSNGYEEAAATGIMAGINAALKACNKEAVQISSETSYMGVLARDLATKKLAEPYRMLLSRATNAHELRCDNADIRMMGVSGRLKLIDRKRLAQVKAKKVRIEEAVTGKTVSGLTPEDKREIATIRKIENYGLKSTNVKKLNEMAIPRTLDYSKIDVSKEAREKLNRFRPVTIEEAIRLNIPENTVKALALYLQRKAGQRENVSRETKK</sequence>
<organism evidence="6">
    <name type="scientific">marine sediment metagenome</name>
    <dbReference type="NCBI Taxonomy" id="412755"/>
    <lineage>
        <taxon>unclassified sequences</taxon>
        <taxon>metagenomes</taxon>
        <taxon>ecological metagenomes</taxon>
    </lineage>
</organism>
<accession>A0A0F9KQH4</accession>
<evidence type="ECO:0000313" key="6">
    <source>
        <dbReference type="EMBL" id="KKM77001.1"/>
    </source>
</evidence>
<dbReference type="PANTHER" id="PTHR11806">
    <property type="entry name" value="GLUCOSE INHIBITED DIVISION PROTEIN A"/>
    <property type="match status" value="1"/>
</dbReference>
<comment type="cofactor">
    <cofactor evidence="1">
        <name>FAD</name>
        <dbReference type="ChEBI" id="CHEBI:57692"/>
    </cofactor>
</comment>
<dbReference type="InterPro" id="IPR036188">
    <property type="entry name" value="FAD/NAD-bd_sf"/>
</dbReference>
<dbReference type="Pfam" id="PF13932">
    <property type="entry name" value="SAM_GIDA_C"/>
    <property type="match status" value="1"/>
</dbReference>
<dbReference type="GO" id="GO:0002098">
    <property type="term" value="P:tRNA wobble uridine modification"/>
    <property type="evidence" value="ECO:0007669"/>
    <property type="project" value="TreeGrafter"/>
</dbReference>
<dbReference type="PROSITE" id="PS01281">
    <property type="entry name" value="GIDA_2"/>
    <property type="match status" value="1"/>
</dbReference>
<dbReference type="GO" id="GO:0050660">
    <property type="term" value="F:flavin adenine dinucleotide binding"/>
    <property type="evidence" value="ECO:0007669"/>
    <property type="project" value="InterPro"/>
</dbReference>
<dbReference type="AlphaFoldDB" id="A0A0F9KQH4"/>
<dbReference type="InterPro" id="IPR020595">
    <property type="entry name" value="MnmG-rel_CS"/>
</dbReference>
<proteinExistence type="inferred from homology"/>
<evidence type="ECO:0000256" key="3">
    <source>
        <dbReference type="ARBA" id="ARBA00022630"/>
    </source>
</evidence>
<dbReference type="InterPro" id="IPR002218">
    <property type="entry name" value="MnmG-rel"/>
</dbReference>
<feature type="domain" description="tRNA uridine 5-carboxymethylaminomethyl modification enzyme C-terminal subdomain" evidence="5">
    <location>
        <begin position="489"/>
        <end position="557"/>
    </location>
</feature>
<dbReference type="PRINTS" id="PR00411">
    <property type="entry name" value="PNDRDTASEI"/>
</dbReference>
<gene>
    <name evidence="6" type="ORF">LCGC14_1374460</name>
</gene>
<keyword evidence="4" id="KW-0274">FAD</keyword>
<dbReference type="InterPro" id="IPR044920">
    <property type="entry name" value="MnmG_C_subdom_sf"/>
</dbReference>
<dbReference type="EMBL" id="LAZR01008712">
    <property type="protein sequence ID" value="KKM77001.1"/>
    <property type="molecule type" value="Genomic_DNA"/>
</dbReference>
<name>A0A0F9KQH4_9ZZZZ</name>
<dbReference type="Gene3D" id="3.50.50.60">
    <property type="entry name" value="FAD/NAD(P)-binding domain"/>
    <property type="match status" value="2"/>
</dbReference>
<dbReference type="GO" id="GO:0030488">
    <property type="term" value="P:tRNA methylation"/>
    <property type="evidence" value="ECO:0007669"/>
    <property type="project" value="TreeGrafter"/>
</dbReference>
<protein>
    <recommendedName>
        <fullName evidence="5">tRNA uridine 5-carboxymethylaminomethyl modification enzyme C-terminal subdomain domain-containing protein</fullName>
    </recommendedName>
</protein>
<dbReference type="Gene3D" id="1.10.150.570">
    <property type="entry name" value="GidA associated domain, C-terminal subdomain"/>
    <property type="match status" value="1"/>
</dbReference>
<dbReference type="SUPFAM" id="SSF51905">
    <property type="entry name" value="FAD/NAD(P)-binding domain"/>
    <property type="match status" value="1"/>
</dbReference>
<dbReference type="GO" id="GO:0005829">
    <property type="term" value="C:cytosol"/>
    <property type="evidence" value="ECO:0007669"/>
    <property type="project" value="TreeGrafter"/>
</dbReference>
<dbReference type="InterPro" id="IPR040131">
    <property type="entry name" value="MnmG_N"/>
</dbReference>